<proteinExistence type="predicted"/>
<name>A0A8J2NUY2_9HEXA</name>
<feature type="domain" description="Golgin subfamily A conserved" evidence="4">
    <location>
        <begin position="348"/>
        <end position="506"/>
    </location>
</feature>
<accession>A0A8J2NUY2</accession>
<evidence type="ECO:0000256" key="3">
    <source>
        <dbReference type="SAM" id="MobiDB-lite"/>
    </source>
</evidence>
<evidence type="ECO:0000313" key="5">
    <source>
        <dbReference type="EMBL" id="CAG7727398.1"/>
    </source>
</evidence>
<evidence type="ECO:0000256" key="2">
    <source>
        <dbReference type="SAM" id="Coils"/>
    </source>
</evidence>
<evidence type="ECO:0000259" key="4">
    <source>
        <dbReference type="Pfam" id="PF15070"/>
    </source>
</evidence>
<evidence type="ECO:0000313" key="6">
    <source>
        <dbReference type="Proteomes" id="UP000708208"/>
    </source>
</evidence>
<dbReference type="GO" id="GO:0032580">
    <property type="term" value="C:Golgi cisterna membrane"/>
    <property type="evidence" value="ECO:0007669"/>
    <property type="project" value="TreeGrafter"/>
</dbReference>
<dbReference type="InterPro" id="IPR043976">
    <property type="entry name" value="GOLGA_cons_dom"/>
</dbReference>
<feature type="coiled-coil region" evidence="2">
    <location>
        <begin position="141"/>
        <end position="300"/>
    </location>
</feature>
<evidence type="ECO:0000256" key="1">
    <source>
        <dbReference type="ARBA" id="ARBA00023054"/>
    </source>
</evidence>
<dbReference type="GO" id="GO:0000137">
    <property type="term" value="C:Golgi cis cisterna"/>
    <property type="evidence" value="ECO:0007669"/>
    <property type="project" value="TreeGrafter"/>
</dbReference>
<dbReference type="InterPro" id="IPR024858">
    <property type="entry name" value="GOLGA"/>
</dbReference>
<dbReference type="PANTHER" id="PTHR10881">
    <property type="entry name" value="GOLGIN SUBFAMILY A MEMBER-RELATED"/>
    <property type="match status" value="1"/>
</dbReference>
<reference evidence="5" key="1">
    <citation type="submission" date="2021-06" db="EMBL/GenBank/DDBJ databases">
        <authorList>
            <person name="Hodson N. C."/>
            <person name="Mongue J. A."/>
            <person name="Jaron S. K."/>
        </authorList>
    </citation>
    <scope>NUCLEOTIDE SEQUENCE</scope>
</reference>
<comment type="caution">
    <text evidence="5">The sequence shown here is derived from an EMBL/GenBank/DDBJ whole genome shotgun (WGS) entry which is preliminary data.</text>
</comment>
<dbReference type="EMBL" id="CAJVCH010148091">
    <property type="protein sequence ID" value="CAG7727398.1"/>
    <property type="molecule type" value="Genomic_DNA"/>
</dbReference>
<feature type="region of interest" description="Disordered" evidence="3">
    <location>
        <begin position="332"/>
        <end position="384"/>
    </location>
</feature>
<feature type="coiled-coil region" evidence="2">
    <location>
        <begin position="387"/>
        <end position="504"/>
    </location>
</feature>
<feature type="compositionally biased region" description="Basic and acidic residues" evidence="3">
    <location>
        <begin position="34"/>
        <end position="50"/>
    </location>
</feature>
<feature type="compositionally biased region" description="Basic residues" evidence="3">
    <location>
        <begin position="1"/>
        <end position="13"/>
    </location>
</feature>
<dbReference type="OrthoDB" id="5978643at2759"/>
<keyword evidence="6" id="KW-1185">Reference proteome</keyword>
<dbReference type="GO" id="GO:0005801">
    <property type="term" value="C:cis-Golgi network"/>
    <property type="evidence" value="ECO:0007669"/>
    <property type="project" value="TreeGrafter"/>
</dbReference>
<organism evidence="5 6">
    <name type="scientific">Allacma fusca</name>
    <dbReference type="NCBI Taxonomy" id="39272"/>
    <lineage>
        <taxon>Eukaryota</taxon>
        <taxon>Metazoa</taxon>
        <taxon>Ecdysozoa</taxon>
        <taxon>Arthropoda</taxon>
        <taxon>Hexapoda</taxon>
        <taxon>Collembola</taxon>
        <taxon>Symphypleona</taxon>
        <taxon>Sminthuridae</taxon>
        <taxon>Allacma</taxon>
    </lineage>
</organism>
<feature type="compositionally biased region" description="Basic and acidic residues" evidence="3">
    <location>
        <begin position="350"/>
        <end position="362"/>
    </location>
</feature>
<sequence>MDDRHKRLAAAKRKLQEYKNQRKQENAGDSSDSFTRKSNDYDVDNSKDDPLSEELELSFSTSAESVEGDGSSIPVTSIPNGVAAATAILSNTVEVESLQELNTLLPSTPENVTVAKDDDQIPQVEIVERFEVKSNEAFTQCDKEIEIIQAQNDVLDNLEKELTSLRKENSSLTHRETELLLQLETNEKLIRDLRKEVNQFKQQGNVHQQLEELQEAVAVVTKSKMNLAEQLSNEQDKNKELLNNVGTFENELESLRKENSKLWHDLNSLKAKLEEELMKNHVLEDQRRHLNVQMEILQNKHSSTELITSTSCVHENVRAESHTHSHVDEICSGNQDLGLENGHTASDNNHSSDHDHHEHDQEQCSSETHQHHHSHGNHKSGGEGSILIEMQKTLKRLEWENKTYEAELMKLSPLKNVEAICDELQLKNTALKQEVDQLEHLVIQLQGENDTIGDYIQLYQTQRLALRQHAKENDELVEALSREKNELLHKLSELNQAVEKLASQPNATVLENKIRDLIVDVNTKVHEPYTCSVCSGSRLMTV</sequence>
<feature type="compositionally biased region" description="Basic and acidic residues" evidence="3">
    <location>
        <begin position="14"/>
        <end position="26"/>
    </location>
</feature>
<dbReference type="GO" id="GO:0007030">
    <property type="term" value="P:Golgi organization"/>
    <property type="evidence" value="ECO:0007669"/>
    <property type="project" value="TreeGrafter"/>
</dbReference>
<dbReference type="AlphaFoldDB" id="A0A8J2NUY2"/>
<feature type="region of interest" description="Disordered" evidence="3">
    <location>
        <begin position="1"/>
        <end position="54"/>
    </location>
</feature>
<dbReference type="PANTHER" id="PTHR10881:SF46">
    <property type="entry name" value="GOLGIN SUBFAMILY A MEMBER 2"/>
    <property type="match status" value="1"/>
</dbReference>
<protein>
    <recommendedName>
        <fullName evidence="4">Golgin subfamily A conserved domain-containing protein</fullName>
    </recommendedName>
</protein>
<keyword evidence="1 2" id="KW-0175">Coiled coil</keyword>
<dbReference type="Proteomes" id="UP000708208">
    <property type="component" value="Unassembled WGS sequence"/>
</dbReference>
<dbReference type="Pfam" id="PF15070">
    <property type="entry name" value="GOLGA2L5"/>
    <property type="match status" value="1"/>
</dbReference>
<gene>
    <name evidence="5" type="ORF">AFUS01_LOCUS16243</name>
</gene>